<proteinExistence type="predicted"/>
<evidence type="ECO:0000313" key="1">
    <source>
        <dbReference type="EMBL" id="ADF64833.1"/>
    </source>
</evidence>
<reference evidence="1 2" key="1">
    <citation type="journal article" date="2010" name="J. Bacteriol.">
        <title>Complete genome sequence of Enterobacter cloacae subsp. cloacae type strain ATCC 13047.</title>
        <authorList>
            <person name="Ren Y."/>
            <person name="Ren Y."/>
            <person name="Zhou Z."/>
            <person name="Guo X."/>
            <person name="Li Y."/>
            <person name="Feng L."/>
            <person name="Wang L."/>
        </authorList>
    </citation>
    <scope>NUCLEOTIDE SEQUENCE [LARGE SCALE GENOMIC DNA]</scope>
    <source>
        <strain evidence="2">ATCC 13047 / DSM 30054 / NBRC 13535 / NCTC 10005 / WDCM 00083 / NCDC 279-56</strain>
        <plasmid evidence="1">pECL_A</plasmid>
    </source>
</reference>
<accession>A0A0H3CUB2</accession>
<evidence type="ECO:0000313" key="2">
    <source>
        <dbReference type="Proteomes" id="UP000002363"/>
    </source>
</evidence>
<sequence>MVNMIVFSEVNKSDSRKCLFTRAQFSHDPKKKTVTHVTLFGIIQIYPNM</sequence>
<dbReference type="EMBL" id="CP001919">
    <property type="protein sequence ID" value="ADF64833.1"/>
    <property type="molecule type" value="Genomic_DNA"/>
</dbReference>
<protein>
    <submittedName>
        <fullName evidence="1">Uncharacterized protein</fullName>
    </submittedName>
</protein>
<dbReference type="Proteomes" id="UP000002363">
    <property type="component" value="Plasmid pECL_A"/>
</dbReference>
<keyword evidence="2" id="KW-1185">Reference proteome</keyword>
<dbReference type="HOGENOM" id="CLU_3152384_0_0_6"/>
<organism evidence="1 2">
    <name type="scientific">Enterobacter cloacae subsp. cloacae (strain ATCC 13047 / DSM 30054 / NBRC 13535 / NCTC 10005 / WDCM 00083 / NCDC 279-56)</name>
    <dbReference type="NCBI Taxonomy" id="716541"/>
    <lineage>
        <taxon>Bacteria</taxon>
        <taxon>Pseudomonadati</taxon>
        <taxon>Pseudomonadota</taxon>
        <taxon>Gammaproteobacteria</taxon>
        <taxon>Enterobacterales</taxon>
        <taxon>Enterobacteriaceae</taxon>
        <taxon>Enterobacter</taxon>
        <taxon>Enterobacter cloacae complex</taxon>
    </lineage>
</organism>
<geneLocation type="plasmid" evidence="1 2">
    <name>pECL_A</name>
</geneLocation>
<dbReference type="KEGG" id="enc:ECL_A146"/>
<name>A0A0H3CUB2_ENTCC</name>
<dbReference type="AlphaFoldDB" id="A0A0H3CUB2"/>
<gene>
    <name evidence="1" type="ordered locus">ECL_A146</name>
</gene>
<keyword evidence="1" id="KW-0614">Plasmid</keyword>
<dbReference type="EnsemblBacteria" id="ADF64833">
    <property type="protein sequence ID" value="ADF64833"/>
    <property type="gene ID" value="ECL_A146"/>
</dbReference>